<accession>A0A078LK07</accession>
<organism evidence="1">
    <name type="scientific">Citrobacter koseri</name>
    <name type="common">Citrobacter diversus</name>
    <dbReference type="NCBI Taxonomy" id="545"/>
    <lineage>
        <taxon>Bacteria</taxon>
        <taxon>Pseudomonadati</taxon>
        <taxon>Pseudomonadota</taxon>
        <taxon>Gammaproteobacteria</taxon>
        <taxon>Enterobacterales</taxon>
        <taxon>Enterobacteriaceae</taxon>
        <taxon>Citrobacter</taxon>
    </lineage>
</organism>
<dbReference type="PATRIC" id="fig|545.12.peg.3600"/>
<dbReference type="AlphaFoldDB" id="A0A078LK07"/>
<proteinExistence type="predicted"/>
<protein>
    <submittedName>
        <fullName evidence="1">Uncharacterized protein</fullName>
    </submittedName>
</protein>
<sequence>MKPFLKRVLVAGYNHGALREGFVTWCFVKFDLRSV</sequence>
<reference evidence="1" key="1">
    <citation type="submission" date="2014-06" db="EMBL/GenBank/DDBJ databases">
        <authorList>
            <person name="Urmite Genomes Urmite Genomes"/>
        </authorList>
    </citation>
    <scope>NUCLEOTIDE SEQUENCE</scope>
</reference>
<dbReference type="EMBL" id="LK931336">
    <property type="protein sequence ID" value="CDZ85386.1"/>
    <property type="molecule type" value="Genomic_DNA"/>
</dbReference>
<name>A0A078LK07_CITKO</name>
<gene>
    <name evidence="1" type="ORF">BN1086_03589</name>
</gene>
<evidence type="ECO:0000313" key="1">
    <source>
        <dbReference type="EMBL" id="CDZ85386.1"/>
    </source>
</evidence>